<evidence type="ECO:0000313" key="3">
    <source>
        <dbReference type="Proteomes" id="UP000183952"/>
    </source>
</evidence>
<feature type="transmembrane region" description="Helical" evidence="1">
    <location>
        <begin position="6"/>
        <end position="24"/>
    </location>
</feature>
<proteinExistence type="predicted"/>
<organism evidence="2 3">
    <name type="scientific">Hathewaya proteolytica DSM 3090</name>
    <dbReference type="NCBI Taxonomy" id="1121331"/>
    <lineage>
        <taxon>Bacteria</taxon>
        <taxon>Bacillati</taxon>
        <taxon>Bacillota</taxon>
        <taxon>Clostridia</taxon>
        <taxon>Eubacteriales</taxon>
        <taxon>Clostridiaceae</taxon>
        <taxon>Hathewaya</taxon>
    </lineage>
</organism>
<name>A0A1M6TAW0_9CLOT</name>
<dbReference type="EMBL" id="FRAD01000039">
    <property type="protein sequence ID" value="SHK53888.1"/>
    <property type="molecule type" value="Genomic_DNA"/>
</dbReference>
<dbReference type="STRING" id="1121331.SAMN02745248_02769"/>
<sequence>MKALIIIIVTAILVVVFGSIIYLFKNKMFAKIKTYSTAILICGFLISCTLPLYSLYGFKEIDKIEERIPKYTEMQYRSKFEDEGKIKVKQFTILRVNFINIIILVCTVQYIYTLKFSIRIKELEKDKRSKEAELLPQKS</sequence>
<feature type="transmembrane region" description="Helical" evidence="1">
    <location>
        <begin position="98"/>
        <end position="118"/>
    </location>
</feature>
<keyword evidence="1" id="KW-0472">Membrane</keyword>
<keyword evidence="1" id="KW-0812">Transmembrane</keyword>
<dbReference type="AlphaFoldDB" id="A0A1M6TAW0"/>
<keyword evidence="1" id="KW-1133">Transmembrane helix</keyword>
<dbReference type="Proteomes" id="UP000183952">
    <property type="component" value="Unassembled WGS sequence"/>
</dbReference>
<feature type="transmembrane region" description="Helical" evidence="1">
    <location>
        <begin position="36"/>
        <end position="56"/>
    </location>
</feature>
<accession>A0A1M6TAW0</accession>
<dbReference type="RefSeq" id="WP_072904627.1">
    <property type="nucleotide sequence ID" value="NZ_FRAD01000039.1"/>
</dbReference>
<keyword evidence="3" id="KW-1185">Reference proteome</keyword>
<evidence type="ECO:0000256" key="1">
    <source>
        <dbReference type="SAM" id="Phobius"/>
    </source>
</evidence>
<gene>
    <name evidence="2" type="ORF">SAMN02745248_02769</name>
</gene>
<evidence type="ECO:0000313" key="2">
    <source>
        <dbReference type="EMBL" id="SHK53888.1"/>
    </source>
</evidence>
<protein>
    <submittedName>
        <fullName evidence="2">Uncharacterized protein</fullName>
    </submittedName>
</protein>
<reference evidence="2 3" key="1">
    <citation type="submission" date="2016-11" db="EMBL/GenBank/DDBJ databases">
        <authorList>
            <person name="Jaros S."/>
            <person name="Januszkiewicz K."/>
            <person name="Wedrychowicz H."/>
        </authorList>
    </citation>
    <scope>NUCLEOTIDE SEQUENCE [LARGE SCALE GENOMIC DNA]</scope>
    <source>
        <strain evidence="2 3">DSM 3090</strain>
    </source>
</reference>